<evidence type="ECO:0000313" key="2">
    <source>
        <dbReference type="EMBL" id="CDM33412.1"/>
    </source>
</evidence>
<proteinExistence type="predicted"/>
<dbReference type="AlphaFoldDB" id="W6QV26"/>
<sequence>MRPEDGDINGQHTKPNPMPDFVLDDEEGDLCEVSDSDQDDIGAMQIPQTGILGVLAVHTISGAVLGSTHSITG</sequence>
<name>W6QV26_PENRF</name>
<dbReference type="EMBL" id="HG792017">
    <property type="protein sequence ID" value="CDM33412.1"/>
    <property type="molecule type" value="Genomic_DNA"/>
</dbReference>
<dbReference type="STRING" id="1365484.W6QV26"/>
<accession>W6QV26</accession>
<organism evidence="2 3">
    <name type="scientific">Penicillium roqueforti (strain FM164)</name>
    <dbReference type="NCBI Taxonomy" id="1365484"/>
    <lineage>
        <taxon>Eukaryota</taxon>
        <taxon>Fungi</taxon>
        <taxon>Dikarya</taxon>
        <taxon>Ascomycota</taxon>
        <taxon>Pezizomycotina</taxon>
        <taxon>Eurotiomycetes</taxon>
        <taxon>Eurotiomycetidae</taxon>
        <taxon>Eurotiales</taxon>
        <taxon>Aspergillaceae</taxon>
        <taxon>Penicillium</taxon>
    </lineage>
</organism>
<dbReference type="Proteomes" id="UP000030686">
    <property type="component" value="Unassembled WGS sequence"/>
</dbReference>
<gene>
    <name evidence="2" type="ORF">PROQFM164_S03g000136</name>
</gene>
<reference evidence="2" key="1">
    <citation type="journal article" date="2014" name="Nat. Commun.">
        <title>Multiple recent horizontal transfers of a large genomic region in cheese making fungi.</title>
        <authorList>
            <person name="Cheeseman K."/>
            <person name="Ropars J."/>
            <person name="Renault P."/>
            <person name="Dupont J."/>
            <person name="Gouzy J."/>
            <person name="Branca A."/>
            <person name="Abraham A.L."/>
            <person name="Ceppi M."/>
            <person name="Conseiller E."/>
            <person name="Debuchy R."/>
            <person name="Malagnac F."/>
            <person name="Goarin A."/>
            <person name="Silar P."/>
            <person name="Lacoste S."/>
            <person name="Sallet E."/>
            <person name="Bensimon A."/>
            <person name="Giraud T."/>
            <person name="Brygoo Y."/>
        </authorList>
    </citation>
    <scope>NUCLEOTIDE SEQUENCE [LARGE SCALE GENOMIC DNA]</scope>
    <source>
        <strain evidence="2">FM164</strain>
    </source>
</reference>
<evidence type="ECO:0000256" key="1">
    <source>
        <dbReference type="SAM" id="MobiDB-lite"/>
    </source>
</evidence>
<keyword evidence="3" id="KW-1185">Reference proteome</keyword>
<evidence type="ECO:0000313" key="3">
    <source>
        <dbReference type="Proteomes" id="UP000030686"/>
    </source>
</evidence>
<dbReference type="OrthoDB" id="435881at2759"/>
<feature type="region of interest" description="Disordered" evidence="1">
    <location>
        <begin position="1"/>
        <end position="26"/>
    </location>
</feature>
<protein>
    <submittedName>
        <fullName evidence="2">Genomic scaffold, ProqFM164S03</fullName>
    </submittedName>
</protein>